<evidence type="ECO:0000256" key="1">
    <source>
        <dbReference type="PROSITE-ProRule" id="PRU00325"/>
    </source>
</evidence>
<evidence type="ECO:0000313" key="3">
    <source>
        <dbReference type="EMBL" id="CAA7601227.1"/>
    </source>
</evidence>
<reference evidence="3" key="2">
    <citation type="submission" date="2020-01" db="EMBL/GenBank/DDBJ databases">
        <authorList>
            <person name="Hornung B."/>
        </authorList>
    </citation>
    <scope>NUCLEOTIDE SEQUENCE</scope>
    <source>
        <strain evidence="3">PacBioINE</strain>
    </source>
</reference>
<evidence type="ECO:0000313" key="5">
    <source>
        <dbReference type="Proteomes" id="UP001071230"/>
    </source>
</evidence>
<dbReference type="PROSITE" id="PS50966">
    <property type="entry name" value="ZF_SWIM"/>
    <property type="match status" value="1"/>
</dbReference>
<keyword evidence="1" id="KW-0479">Metal-binding</keyword>
<dbReference type="PANTHER" id="PTHR38133:SF1">
    <property type="entry name" value="SLR1429 PROTEIN"/>
    <property type="match status" value="1"/>
</dbReference>
<dbReference type="EMBL" id="LR746496">
    <property type="protein sequence ID" value="CAA7601227.1"/>
    <property type="molecule type" value="Genomic_DNA"/>
</dbReference>
<keyword evidence="1" id="KW-0863">Zinc-finger</keyword>
<keyword evidence="5" id="KW-1185">Reference proteome</keyword>
<feature type="domain" description="SWIM-type" evidence="2">
    <location>
        <begin position="144"/>
        <end position="182"/>
    </location>
</feature>
<protein>
    <submittedName>
        <fullName evidence="3">Zinc finger SWIM-type profile</fullName>
    </submittedName>
    <submittedName>
        <fullName evidence="4">Zinc finger, SWIM-type</fullName>
    </submittedName>
</protein>
<gene>
    <name evidence="3" type="ORF">DEACI_1880</name>
    <name evidence="4" type="ORF">DEACI_2971</name>
</gene>
<sequence>MAYYGFPQYVSVAEKRAKAQKSLEKLRKKNPEIAPVIIEGRKLARTWWGKAWNDNLESYSDYANRLGRGRSYVRRGAVLDLRIAPGKVAALVQGSSAKPYRVEITVQPLSKRNWLAITSACEGKIDSLPELLAGKFPKALAELFTVQGKGLFPAPKEISLSCSCPDWATMCKHVAAVLYGVGVRLDEDPALFFVLRNLKVEELVTQAIVRKSETLLKKSGRKSGRIIDNGDLAGMFGIEMETEDKE</sequence>
<dbReference type="InterPro" id="IPR007527">
    <property type="entry name" value="Znf_SWIM"/>
</dbReference>
<dbReference type="PANTHER" id="PTHR38133">
    <property type="entry name" value="SLR1429 PROTEIN"/>
    <property type="match status" value="1"/>
</dbReference>
<dbReference type="Proteomes" id="UP000836597">
    <property type="component" value="Chromosome"/>
</dbReference>
<dbReference type="AlphaFoldDB" id="A0A8S0XWS4"/>
<organism evidence="3">
    <name type="scientific">Acididesulfobacillus acetoxydans</name>
    <dbReference type="NCBI Taxonomy" id="1561005"/>
    <lineage>
        <taxon>Bacteria</taxon>
        <taxon>Bacillati</taxon>
        <taxon>Bacillota</taxon>
        <taxon>Clostridia</taxon>
        <taxon>Eubacteriales</taxon>
        <taxon>Peptococcaceae</taxon>
        <taxon>Acididesulfobacillus</taxon>
    </lineage>
</organism>
<dbReference type="KEGG" id="aacx:DEACI_1880"/>
<evidence type="ECO:0000313" key="4">
    <source>
        <dbReference type="EMBL" id="CEJ08494.1"/>
    </source>
</evidence>
<evidence type="ECO:0000259" key="2">
    <source>
        <dbReference type="PROSITE" id="PS50966"/>
    </source>
</evidence>
<dbReference type="Proteomes" id="UP001071230">
    <property type="component" value="Unassembled WGS sequence"/>
</dbReference>
<dbReference type="EMBL" id="CDGJ01000082">
    <property type="protein sequence ID" value="CEJ08494.1"/>
    <property type="molecule type" value="Genomic_DNA"/>
</dbReference>
<reference evidence="4" key="1">
    <citation type="submission" date="2014-11" db="EMBL/GenBank/DDBJ databases">
        <authorList>
            <person name="Hornung B.V."/>
        </authorList>
    </citation>
    <scope>NUCLEOTIDE SEQUENCE</scope>
    <source>
        <strain evidence="4">INE</strain>
    </source>
</reference>
<dbReference type="RefSeq" id="WP_240984785.1">
    <property type="nucleotide sequence ID" value="NZ_CDGJ01000082.1"/>
</dbReference>
<proteinExistence type="predicted"/>
<keyword evidence="1" id="KW-0862">Zinc</keyword>
<dbReference type="GO" id="GO:0008270">
    <property type="term" value="F:zinc ion binding"/>
    <property type="evidence" value="ECO:0007669"/>
    <property type="project" value="UniProtKB-KW"/>
</dbReference>
<name>A0A8S0XWS4_9FIRM</name>
<accession>A0A8S0XWS4</accession>
<dbReference type="Pfam" id="PF04434">
    <property type="entry name" value="SWIM"/>
    <property type="match status" value="1"/>
</dbReference>